<dbReference type="InterPro" id="IPR017850">
    <property type="entry name" value="Alkaline_phosphatase_core_sf"/>
</dbReference>
<dbReference type="AlphaFoldDB" id="A0A518DNT1"/>
<gene>
    <name evidence="1" type="ORF">Pla8534_12430</name>
</gene>
<dbReference type="InterPro" id="IPR006311">
    <property type="entry name" value="TAT_signal"/>
</dbReference>
<dbReference type="PANTHER" id="PTHR43737:SF1">
    <property type="entry name" value="DUF1501 DOMAIN-CONTAINING PROTEIN"/>
    <property type="match status" value="1"/>
</dbReference>
<keyword evidence="2" id="KW-1185">Reference proteome</keyword>
<dbReference type="SUPFAM" id="SSF53649">
    <property type="entry name" value="Alkaline phosphatase-like"/>
    <property type="match status" value="1"/>
</dbReference>
<dbReference type="KEGG" id="lcre:Pla8534_12430"/>
<evidence type="ECO:0000313" key="1">
    <source>
        <dbReference type="EMBL" id="QDU93463.1"/>
    </source>
</evidence>
<dbReference type="OrthoDB" id="127333at2"/>
<dbReference type="RefSeq" id="WP_145050291.1">
    <property type="nucleotide sequence ID" value="NZ_CP036433.1"/>
</dbReference>
<dbReference type="PANTHER" id="PTHR43737">
    <property type="entry name" value="BLL7424 PROTEIN"/>
    <property type="match status" value="1"/>
</dbReference>
<proteinExistence type="predicted"/>
<name>A0A518DNT1_9BACT</name>
<evidence type="ECO:0000313" key="2">
    <source>
        <dbReference type="Proteomes" id="UP000317648"/>
    </source>
</evidence>
<accession>A0A518DNT1</accession>
<dbReference type="Pfam" id="PF07394">
    <property type="entry name" value="DUF1501"/>
    <property type="match status" value="1"/>
</dbReference>
<dbReference type="Proteomes" id="UP000317648">
    <property type="component" value="Chromosome"/>
</dbReference>
<organism evidence="1 2">
    <name type="scientific">Lignipirellula cremea</name>
    <dbReference type="NCBI Taxonomy" id="2528010"/>
    <lineage>
        <taxon>Bacteria</taxon>
        <taxon>Pseudomonadati</taxon>
        <taxon>Planctomycetota</taxon>
        <taxon>Planctomycetia</taxon>
        <taxon>Pirellulales</taxon>
        <taxon>Pirellulaceae</taxon>
        <taxon>Lignipirellula</taxon>
    </lineage>
</organism>
<protein>
    <recommendedName>
        <fullName evidence="3">DUF1501 domain-containing protein</fullName>
    </recommendedName>
</protein>
<dbReference type="PROSITE" id="PS51318">
    <property type="entry name" value="TAT"/>
    <property type="match status" value="1"/>
</dbReference>
<sequence length="472" mass="51064">MLSIYDPQPARNCQGFQRREFLRIGGAGMLGLSLPGLVGRSAWSNEGLRNYVTGKSVVFLFLGGGPSHIELFDPKPTAPSEFRSITGETPTVHPGVSFGGTFPQLASLADKFSIVRSFQSKNGGHEYVAVTTARNPTEATLGALYTRVTGVNHPQTGAPLHTLVLPEAVAPDGFPIGRNFETGHLPGLSQPGSLGSNFQAFSPSGGGPLKQNMEMAIPADRFRDRRQVLSQLDRLRRRMDSDGRIDTLDKMQQQAYDVITGGVAQAFDLNQENPKTVAAYDTSHCFKNAEVQRWGDMRRSTNLLGRQMLLARRLVESGCGFVTVSDCGWDMHSNGNSPKGLGGMNWLGPQVDHAVAAFIRDCEDRGLSDKVLLVVTGEMGRTPRINNNGGRDHYGELTPLLLYGGGLRMGQVVGQSDSNASRPATEPYNPGHLLSTIMHTLFDLGQLRLDQSLPRDVAAAIQSGEPILPLMA</sequence>
<dbReference type="EMBL" id="CP036433">
    <property type="protein sequence ID" value="QDU93463.1"/>
    <property type="molecule type" value="Genomic_DNA"/>
</dbReference>
<dbReference type="InterPro" id="IPR010869">
    <property type="entry name" value="DUF1501"/>
</dbReference>
<evidence type="ECO:0008006" key="3">
    <source>
        <dbReference type="Google" id="ProtNLM"/>
    </source>
</evidence>
<reference evidence="1 2" key="1">
    <citation type="submission" date="2019-02" db="EMBL/GenBank/DDBJ databases">
        <title>Deep-cultivation of Planctomycetes and their phenomic and genomic characterization uncovers novel biology.</title>
        <authorList>
            <person name="Wiegand S."/>
            <person name="Jogler M."/>
            <person name="Boedeker C."/>
            <person name="Pinto D."/>
            <person name="Vollmers J."/>
            <person name="Rivas-Marin E."/>
            <person name="Kohn T."/>
            <person name="Peeters S.H."/>
            <person name="Heuer A."/>
            <person name="Rast P."/>
            <person name="Oberbeckmann S."/>
            <person name="Bunk B."/>
            <person name="Jeske O."/>
            <person name="Meyerdierks A."/>
            <person name="Storesund J.E."/>
            <person name="Kallscheuer N."/>
            <person name="Luecker S."/>
            <person name="Lage O.M."/>
            <person name="Pohl T."/>
            <person name="Merkel B.J."/>
            <person name="Hornburger P."/>
            <person name="Mueller R.-W."/>
            <person name="Bruemmer F."/>
            <person name="Labrenz M."/>
            <person name="Spormann A.M."/>
            <person name="Op den Camp H."/>
            <person name="Overmann J."/>
            <person name="Amann R."/>
            <person name="Jetten M.S.M."/>
            <person name="Mascher T."/>
            <person name="Medema M.H."/>
            <person name="Devos D.P."/>
            <person name="Kaster A.-K."/>
            <person name="Ovreas L."/>
            <person name="Rohde M."/>
            <person name="Galperin M.Y."/>
            <person name="Jogler C."/>
        </authorList>
    </citation>
    <scope>NUCLEOTIDE SEQUENCE [LARGE SCALE GENOMIC DNA]</scope>
    <source>
        <strain evidence="1 2">Pla85_3_4</strain>
    </source>
</reference>